<reference evidence="4 5" key="2">
    <citation type="journal article" date="2021" name="Int. J. Syst. Evol. Microbiol.">
        <title>Roseibium litorale sp. nov., isolated from a tidal flat sediment and proposal for the reclassification of Labrenzia polysiphoniae as Roseibium polysiphoniae comb. nov.</title>
        <authorList>
            <person name="Liu Y."/>
            <person name="Pei T."/>
            <person name="Du J."/>
            <person name="Chao M."/>
            <person name="Deng M.R."/>
            <person name="Zhu H."/>
        </authorList>
    </citation>
    <scope>NUCLEOTIDE SEQUENCE [LARGE SCALE GENOMIC DNA]</scope>
    <source>
        <strain evidence="4 5">4C16A</strain>
    </source>
</reference>
<evidence type="ECO:0000256" key="1">
    <source>
        <dbReference type="ARBA" id="ARBA00022737"/>
    </source>
</evidence>
<dbReference type="RefSeq" id="WP_192148944.1">
    <property type="nucleotide sequence ID" value="NZ_JACYXI010000009.1"/>
</dbReference>
<dbReference type="Proteomes" id="UP000632063">
    <property type="component" value="Unassembled WGS sequence"/>
</dbReference>
<dbReference type="Pfam" id="PF13181">
    <property type="entry name" value="TPR_8"/>
    <property type="match status" value="2"/>
</dbReference>
<comment type="caution">
    <text evidence="4">The sequence shown here is derived from an EMBL/GenBank/DDBJ whole genome shotgun (WGS) entry which is preliminary data.</text>
</comment>
<dbReference type="SMART" id="SM00028">
    <property type="entry name" value="TPR"/>
    <property type="match status" value="6"/>
</dbReference>
<dbReference type="PROSITE" id="PS50293">
    <property type="entry name" value="TPR_REGION"/>
    <property type="match status" value="2"/>
</dbReference>
<accession>A0ABR9CQ76</accession>
<keyword evidence="1" id="KW-0677">Repeat</keyword>
<keyword evidence="2 3" id="KW-0802">TPR repeat</keyword>
<sequence length="626" mass="70146">MAPKTPTAPLLEKMHKALALQKAGEFAKAQKIYKLVLKKLPGNADANHLLGVSYRQLGDPETAIKYIEKAIKLSPNQGVFYSNLARAHSDIPASGPQVILENAEKALSLSPNIVEAYNLKAIALTKLERQDEAEEIFKLLISKVPSYADANSNYGLLLRDQKRYEEAVRFFDNAVKLEPGNPENYIQRARARLKAETYEISKTELPQALELFKDNSDLQHEMARLLYKTGDPKGALPFAKAAVKDGPEDPHRLTTLGVTHQSLGNFGEALKHFLKASELIGSVDPAVEWNMSLAYLGLGDLENGWRLHPARLRKGIDSTLKRKFLKPEWDGSDLTGKTIMVWNDQGIGDAFRFGSIIHDLIKAAGNVIIEVSQKLIPPFQRTFPDATVRLATFESLTLNATCHDYDYQFSMGDLGMFYRRSYADFETARQPGFVFDKRKARAFHERIPEARDKPIVGLAWRSRNLAPSRARFYLSVPELAPLLETPEVTFINLQYARIDREVAFLRDGRGYNFIDFEDLDLMNDLEAAAALTACCDLVIGANTSPAELAGCYGIPCWRFGPPETQLLLGQASPPWYPKTEYFTLSADQPAMSIIPFLHEKLRNWISAGFSPNERLGRLGLLESEQE</sequence>
<evidence type="ECO:0000313" key="5">
    <source>
        <dbReference type="Proteomes" id="UP000632063"/>
    </source>
</evidence>
<dbReference type="Gene3D" id="1.25.40.10">
    <property type="entry name" value="Tetratricopeptide repeat domain"/>
    <property type="match status" value="2"/>
</dbReference>
<dbReference type="PROSITE" id="PS50005">
    <property type="entry name" value="TPR"/>
    <property type="match status" value="2"/>
</dbReference>
<dbReference type="PANTHER" id="PTHR44943">
    <property type="entry name" value="CELLULOSE SYNTHASE OPERON PROTEIN C"/>
    <property type="match status" value="1"/>
</dbReference>
<name>A0ABR9CQ76_9HYPH</name>
<dbReference type="InterPro" id="IPR019734">
    <property type="entry name" value="TPR_rpt"/>
</dbReference>
<protein>
    <submittedName>
        <fullName evidence="4">Tetratricopeptide repeat protein</fullName>
    </submittedName>
</protein>
<keyword evidence="5" id="KW-1185">Reference proteome</keyword>
<dbReference type="Pfam" id="PF07719">
    <property type="entry name" value="TPR_2"/>
    <property type="match status" value="1"/>
</dbReference>
<dbReference type="SUPFAM" id="SSF48452">
    <property type="entry name" value="TPR-like"/>
    <property type="match status" value="2"/>
</dbReference>
<dbReference type="InterPro" id="IPR051685">
    <property type="entry name" value="Ycf3/AcsC/BcsC/TPR_MFPF"/>
</dbReference>
<dbReference type="EMBL" id="JACYXI010000009">
    <property type="protein sequence ID" value="MBD8892824.1"/>
    <property type="molecule type" value="Genomic_DNA"/>
</dbReference>
<evidence type="ECO:0000313" key="4">
    <source>
        <dbReference type="EMBL" id="MBD8892824.1"/>
    </source>
</evidence>
<dbReference type="SUPFAM" id="SSF53756">
    <property type="entry name" value="UDP-Glycosyltransferase/glycogen phosphorylase"/>
    <property type="match status" value="1"/>
</dbReference>
<feature type="repeat" description="TPR" evidence="3">
    <location>
        <begin position="148"/>
        <end position="181"/>
    </location>
</feature>
<feature type="repeat" description="TPR" evidence="3">
    <location>
        <begin position="44"/>
        <end position="77"/>
    </location>
</feature>
<dbReference type="InterPro" id="IPR011990">
    <property type="entry name" value="TPR-like_helical_dom_sf"/>
</dbReference>
<organism evidence="4 5">
    <name type="scientific">Roseibium litorale</name>
    <dbReference type="NCBI Taxonomy" id="2803841"/>
    <lineage>
        <taxon>Bacteria</taxon>
        <taxon>Pseudomonadati</taxon>
        <taxon>Pseudomonadota</taxon>
        <taxon>Alphaproteobacteria</taxon>
        <taxon>Hyphomicrobiales</taxon>
        <taxon>Stappiaceae</taxon>
        <taxon>Roseibium</taxon>
    </lineage>
</organism>
<evidence type="ECO:0000256" key="2">
    <source>
        <dbReference type="ARBA" id="ARBA00022803"/>
    </source>
</evidence>
<reference evidence="5" key="1">
    <citation type="submission" date="2020-09" db="EMBL/GenBank/DDBJ databases">
        <title>The genome sequence of strain Labrenzia suaedae 4C16A.</title>
        <authorList>
            <person name="Liu Y."/>
        </authorList>
    </citation>
    <scope>NUCLEOTIDE SEQUENCE [LARGE SCALE GENOMIC DNA]</scope>
    <source>
        <strain evidence="5">4C16A</strain>
    </source>
</reference>
<gene>
    <name evidence="4" type="ORF">IG616_14880</name>
</gene>
<proteinExistence type="predicted"/>
<evidence type="ECO:0000256" key="3">
    <source>
        <dbReference type="PROSITE-ProRule" id="PRU00339"/>
    </source>
</evidence>
<dbReference type="PANTHER" id="PTHR44943:SF8">
    <property type="entry name" value="TPR REPEAT-CONTAINING PROTEIN MJ0263"/>
    <property type="match status" value="1"/>
</dbReference>
<dbReference type="InterPro" id="IPR013105">
    <property type="entry name" value="TPR_2"/>
</dbReference>